<proteinExistence type="predicted"/>
<dbReference type="EMBL" id="LAZR01068473">
    <property type="protein sequence ID" value="KKK49571.1"/>
    <property type="molecule type" value="Genomic_DNA"/>
</dbReference>
<name>A0A0F8YNA8_9ZZZZ</name>
<evidence type="ECO:0008006" key="2">
    <source>
        <dbReference type="Google" id="ProtNLM"/>
    </source>
</evidence>
<dbReference type="Pfam" id="PF03592">
    <property type="entry name" value="Terminase_2"/>
    <property type="match status" value="1"/>
</dbReference>
<protein>
    <recommendedName>
        <fullName evidence="2">Terminase small subunit</fullName>
    </recommendedName>
</protein>
<gene>
    <name evidence="1" type="ORF">LCGC14_3133740</name>
</gene>
<comment type="caution">
    <text evidence="1">The sequence shown here is derived from an EMBL/GenBank/DDBJ whole genome shotgun (WGS) entry which is preliminary data.</text>
</comment>
<dbReference type="InterPro" id="IPR005335">
    <property type="entry name" value="Terminase_ssu"/>
</dbReference>
<reference evidence="1" key="1">
    <citation type="journal article" date="2015" name="Nature">
        <title>Complex archaea that bridge the gap between prokaryotes and eukaryotes.</title>
        <authorList>
            <person name="Spang A."/>
            <person name="Saw J.H."/>
            <person name="Jorgensen S.L."/>
            <person name="Zaremba-Niedzwiedzka K."/>
            <person name="Martijn J."/>
            <person name="Lind A.E."/>
            <person name="van Eijk R."/>
            <person name="Schleper C."/>
            <person name="Guy L."/>
            <person name="Ettema T.J."/>
        </authorList>
    </citation>
    <scope>NUCLEOTIDE SEQUENCE</scope>
</reference>
<feature type="non-terminal residue" evidence="1">
    <location>
        <position position="1"/>
    </location>
</feature>
<accession>A0A0F8YNA8</accession>
<dbReference type="GO" id="GO:0051276">
    <property type="term" value="P:chromosome organization"/>
    <property type="evidence" value="ECO:0007669"/>
    <property type="project" value="InterPro"/>
</dbReference>
<evidence type="ECO:0000313" key="1">
    <source>
        <dbReference type="EMBL" id="KKK49571.1"/>
    </source>
</evidence>
<organism evidence="1">
    <name type="scientific">marine sediment metagenome</name>
    <dbReference type="NCBI Taxonomy" id="412755"/>
    <lineage>
        <taxon>unclassified sequences</taxon>
        <taxon>metagenomes</taxon>
        <taxon>ecological metagenomes</taxon>
    </lineage>
</organism>
<dbReference type="AlphaFoldDB" id="A0A0F8YNA8"/>
<sequence>LRPQQQSFLNTYLETGNAATAYRKAGYVTERNGVELPWLQAKASQVLTSPSMQTALAVAVKDRDTQRQAREEISVDWVRDQHIMLKDKALASGNLLVATNNVIAIGKMNGAYTENLSITTEQRKEYDELERTEMKRISAHLLQKALPTPPDSDPD</sequence>
<dbReference type="Gene3D" id="1.10.10.1400">
    <property type="entry name" value="Terminase, small subunit, N-terminal DNA-binding domain, HTH motif"/>
    <property type="match status" value="1"/>
</dbReference>
<dbReference type="InterPro" id="IPR038713">
    <property type="entry name" value="Terminase_Gp1_N_sf"/>
</dbReference>